<gene>
    <name evidence="3" type="ORF">SYK_20790</name>
</gene>
<dbReference type="SUPFAM" id="SSF47226">
    <property type="entry name" value="Histidine-containing phosphotransfer domain, HPT domain"/>
    <property type="match status" value="1"/>
</dbReference>
<name>A0ABM8B2B1_9BACT</name>
<feature type="modified residue" description="Phosphohistidine" evidence="1">
    <location>
        <position position="57"/>
    </location>
</feature>
<keyword evidence="1" id="KW-0597">Phosphoprotein</keyword>
<organism evidence="3 4">
    <name type="scientific">Pseudodesulfovibrio nedwellii</name>
    <dbReference type="NCBI Taxonomy" id="2973072"/>
    <lineage>
        <taxon>Bacteria</taxon>
        <taxon>Pseudomonadati</taxon>
        <taxon>Thermodesulfobacteriota</taxon>
        <taxon>Desulfovibrionia</taxon>
        <taxon>Desulfovibrionales</taxon>
        <taxon>Desulfovibrionaceae</taxon>
    </lineage>
</organism>
<accession>A0ABM8B2B1</accession>
<dbReference type="EMBL" id="AP026709">
    <property type="protein sequence ID" value="BDQ37719.1"/>
    <property type="molecule type" value="Genomic_DNA"/>
</dbReference>
<feature type="domain" description="HPt" evidence="2">
    <location>
        <begin position="18"/>
        <end position="111"/>
    </location>
</feature>
<dbReference type="Gene3D" id="1.20.120.160">
    <property type="entry name" value="HPT domain"/>
    <property type="match status" value="1"/>
</dbReference>
<dbReference type="InterPro" id="IPR036641">
    <property type="entry name" value="HPT_dom_sf"/>
</dbReference>
<dbReference type="RefSeq" id="WP_281760238.1">
    <property type="nucleotide sequence ID" value="NZ_AP026709.1"/>
</dbReference>
<dbReference type="PROSITE" id="PS50894">
    <property type="entry name" value="HPT"/>
    <property type="match status" value="1"/>
</dbReference>
<evidence type="ECO:0000259" key="2">
    <source>
        <dbReference type="PROSITE" id="PS50894"/>
    </source>
</evidence>
<dbReference type="Pfam" id="PF01627">
    <property type="entry name" value="Hpt"/>
    <property type="match status" value="1"/>
</dbReference>
<proteinExistence type="predicted"/>
<evidence type="ECO:0000256" key="1">
    <source>
        <dbReference type="PROSITE-ProRule" id="PRU00110"/>
    </source>
</evidence>
<protein>
    <recommendedName>
        <fullName evidence="2">HPt domain-containing protein</fullName>
    </recommendedName>
</protein>
<reference evidence="3 4" key="1">
    <citation type="submission" date="2022-08" db="EMBL/GenBank/DDBJ databases">
        <title>Genome Sequence of the sulphate-reducing bacterium, Pseudodesulfovibrio sp. SYK.</title>
        <authorList>
            <person name="Kondo R."/>
            <person name="Kataoka T."/>
        </authorList>
    </citation>
    <scope>NUCLEOTIDE SEQUENCE [LARGE SCALE GENOMIC DNA]</scope>
    <source>
        <strain evidence="3 4">SYK</strain>
    </source>
</reference>
<sequence length="115" mass="12678">MAQSLFDKDAFLASLADDEELACELIGAFLEDCPLRMQSLLEALDANDAVTTSKMAHSLKGMCGVVRTDALSELAFDMELAAREGKLDSVRVMLATFVSLLKQVYILLREFKADR</sequence>
<dbReference type="InterPro" id="IPR008207">
    <property type="entry name" value="Sig_transdc_His_kin_Hpt_dom"/>
</dbReference>
<dbReference type="Proteomes" id="UP001317742">
    <property type="component" value="Chromosome"/>
</dbReference>
<keyword evidence="4" id="KW-1185">Reference proteome</keyword>
<evidence type="ECO:0000313" key="4">
    <source>
        <dbReference type="Proteomes" id="UP001317742"/>
    </source>
</evidence>
<evidence type="ECO:0000313" key="3">
    <source>
        <dbReference type="EMBL" id="BDQ37719.1"/>
    </source>
</evidence>